<dbReference type="EMBL" id="WLYK01000018">
    <property type="protein sequence ID" value="MTD17332.1"/>
    <property type="molecule type" value="Genomic_DNA"/>
</dbReference>
<dbReference type="GO" id="GO:0006402">
    <property type="term" value="P:mRNA catabolic process"/>
    <property type="evidence" value="ECO:0007669"/>
    <property type="project" value="TreeGrafter"/>
</dbReference>
<dbReference type="PANTHER" id="PTHR23355">
    <property type="entry name" value="RIBONUCLEASE"/>
    <property type="match status" value="1"/>
</dbReference>
<dbReference type="PANTHER" id="PTHR23355:SF9">
    <property type="entry name" value="DIS3-LIKE EXONUCLEASE 2"/>
    <property type="match status" value="1"/>
</dbReference>
<comment type="caution">
    <text evidence="3">The sequence shown here is derived from an EMBL/GenBank/DDBJ whole genome shotgun (WGS) entry which is preliminary data.</text>
</comment>
<dbReference type="GO" id="GO:0005829">
    <property type="term" value="C:cytosol"/>
    <property type="evidence" value="ECO:0007669"/>
    <property type="project" value="TreeGrafter"/>
</dbReference>
<evidence type="ECO:0000259" key="2">
    <source>
        <dbReference type="SMART" id="SM00955"/>
    </source>
</evidence>
<dbReference type="InterPro" id="IPR012340">
    <property type="entry name" value="NA-bd_OB-fold"/>
</dbReference>
<organism evidence="3 4">
    <name type="scientific">Nakamurella alba</name>
    <dbReference type="NCBI Taxonomy" id="2665158"/>
    <lineage>
        <taxon>Bacteria</taxon>
        <taxon>Bacillati</taxon>
        <taxon>Actinomycetota</taxon>
        <taxon>Actinomycetes</taxon>
        <taxon>Nakamurellales</taxon>
        <taxon>Nakamurellaceae</taxon>
        <taxon>Nakamurella</taxon>
    </lineage>
</organism>
<dbReference type="GO" id="GO:0003723">
    <property type="term" value="F:RNA binding"/>
    <property type="evidence" value="ECO:0007669"/>
    <property type="project" value="InterPro"/>
</dbReference>
<feature type="domain" description="RNB" evidence="2">
    <location>
        <begin position="41"/>
        <end position="358"/>
    </location>
</feature>
<dbReference type="Proteomes" id="UP000460221">
    <property type="component" value="Unassembled WGS sequence"/>
</dbReference>
<dbReference type="InterPro" id="IPR001900">
    <property type="entry name" value="RNase_II/R"/>
</dbReference>
<dbReference type="SUPFAM" id="SSF50249">
    <property type="entry name" value="Nucleic acid-binding proteins"/>
    <property type="match status" value="1"/>
</dbReference>
<dbReference type="Pfam" id="PF00773">
    <property type="entry name" value="RNB"/>
    <property type="match status" value="1"/>
</dbReference>
<name>A0A7K1FT50_9ACTN</name>
<evidence type="ECO:0000313" key="4">
    <source>
        <dbReference type="Proteomes" id="UP000460221"/>
    </source>
</evidence>
<feature type="region of interest" description="Disordered" evidence="1">
    <location>
        <begin position="90"/>
        <end position="123"/>
    </location>
</feature>
<protein>
    <submittedName>
        <fullName evidence="3">RNB domain-containing ribonuclease</fullName>
    </submittedName>
</protein>
<dbReference type="SMART" id="SM00955">
    <property type="entry name" value="RNB"/>
    <property type="match status" value="1"/>
</dbReference>
<dbReference type="InterPro" id="IPR040596">
    <property type="entry name" value="RNase_II_C_S1"/>
</dbReference>
<accession>A0A7K1FT50</accession>
<evidence type="ECO:0000256" key="1">
    <source>
        <dbReference type="SAM" id="MobiDB-lite"/>
    </source>
</evidence>
<evidence type="ECO:0000313" key="3">
    <source>
        <dbReference type="EMBL" id="MTD17332.1"/>
    </source>
</evidence>
<dbReference type="Pfam" id="PF18614">
    <property type="entry name" value="RNase_II_C_S1"/>
    <property type="match status" value="1"/>
</dbReference>
<dbReference type="GO" id="GO:0004540">
    <property type="term" value="F:RNA nuclease activity"/>
    <property type="evidence" value="ECO:0007669"/>
    <property type="project" value="InterPro"/>
</dbReference>
<feature type="compositionally biased region" description="Polar residues" evidence="1">
    <location>
        <begin position="99"/>
        <end position="108"/>
    </location>
</feature>
<dbReference type="InterPro" id="IPR050180">
    <property type="entry name" value="RNR_Ribonuclease"/>
</dbReference>
<reference evidence="3 4" key="1">
    <citation type="submission" date="2019-11" db="EMBL/GenBank/DDBJ databases">
        <authorList>
            <person name="Jiang L.-Q."/>
        </authorList>
    </citation>
    <scope>NUCLEOTIDE SEQUENCE [LARGE SCALE GENOMIC DNA]</scope>
    <source>
        <strain evidence="3 4">YIM 132087</strain>
    </source>
</reference>
<proteinExistence type="predicted"/>
<dbReference type="AlphaFoldDB" id="A0A7K1FT50"/>
<gene>
    <name evidence="3" type="ORF">GIS00_25710</name>
</gene>
<keyword evidence="4" id="KW-1185">Reference proteome</keyword>
<sequence length="464" mass="49245">MDFDRIRRDLGIPEDFPAEVTAEAEAIAAQPVTAGADRTDRTGRTDLPLVTIDPPGSRDLDQAVHLERRGDGYRVHYAIADVGAVVPPGGAIDAESQRRGQTLYSPDRSTPLHPPALSEGAASLLPDGDRPAVLWTIDLDAEGLPVAADVRRVLVSSVARLDYAGVQADLDAGRPHPSIALLPEIGALRLAQARARHAITLDIPEVEVVPAGEHWTLELRAPLPVEKFNAEISLLTGIVAAGIMLEGGIGLLRTLPPAEPDAVAALRRSALALGIDWPADIEPGDLIARLDPARPQVAAFLEDAVRLLRGAGYTPFRGASPEQPLHAGVGASYAHVTAPLRRLVDRYATEICLALHSGTPVPEWVTAALDELPTIMRSSDRLAGDLERACTAAVFVFLLGGRIGEEFTATVVQAEAGSARATVMLHDPPVRAQAPADGLVEGSVIRVRLDSVDGEQRRIQVTPV</sequence>